<proteinExistence type="inferred from homology"/>
<dbReference type="InterPro" id="IPR015421">
    <property type="entry name" value="PyrdxlP-dep_Trfase_major"/>
</dbReference>
<dbReference type="NCBIfam" id="NF006719">
    <property type="entry name" value="PRK09257.1"/>
    <property type="match status" value="1"/>
</dbReference>
<dbReference type="GO" id="GO:0030170">
    <property type="term" value="F:pyridoxal phosphate binding"/>
    <property type="evidence" value="ECO:0007669"/>
    <property type="project" value="InterPro"/>
</dbReference>
<dbReference type="FunFam" id="3.40.640.10:FF:000066">
    <property type="entry name" value="Aspartate aminotransferase"/>
    <property type="match status" value="1"/>
</dbReference>
<dbReference type="EC" id="2.6.1.1" evidence="8"/>
<evidence type="ECO:0000256" key="2">
    <source>
        <dbReference type="ARBA" id="ARBA00007441"/>
    </source>
</evidence>
<dbReference type="InterPro" id="IPR015422">
    <property type="entry name" value="PyrdxlP-dep_Trfase_small"/>
</dbReference>
<dbReference type="Proteomes" id="UP000307173">
    <property type="component" value="Unassembled WGS sequence"/>
</dbReference>
<dbReference type="InterPro" id="IPR015424">
    <property type="entry name" value="PyrdxlP-dep_Trfase"/>
</dbReference>
<dbReference type="InterPro" id="IPR004839">
    <property type="entry name" value="Aminotransferase_I/II_large"/>
</dbReference>
<dbReference type="GO" id="GO:0005739">
    <property type="term" value="C:mitochondrion"/>
    <property type="evidence" value="ECO:0007669"/>
    <property type="project" value="TreeGrafter"/>
</dbReference>
<comment type="subunit">
    <text evidence="3 8">Homodimer.</text>
</comment>
<dbReference type="PROSITE" id="PS00105">
    <property type="entry name" value="AA_TRANSFER_CLASS_1"/>
    <property type="match status" value="1"/>
</dbReference>
<gene>
    <name evidence="10" type="ORF">CANINC_002101</name>
</gene>
<dbReference type="EMBL" id="SELW01000331">
    <property type="protein sequence ID" value="TID29144.1"/>
    <property type="molecule type" value="Genomic_DNA"/>
</dbReference>
<dbReference type="GO" id="GO:0004069">
    <property type="term" value="F:L-aspartate:2-oxoglutarate aminotransferase activity"/>
    <property type="evidence" value="ECO:0007669"/>
    <property type="project" value="UniProtKB-EC"/>
</dbReference>
<evidence type="ECO:0000256" key="6">
    <source>
        <dbReference type="ARBA" id="ARBA00022898"/>
    </source>
</evidence>
<dbReference type="Pfam" id="PF00155">
    <property type="entry name" value="Aminotran_1_2"/>
    <property type="match status" value="1"/>
</dbReference>
<evidence type="ECO:0000256" key="5">
    <source>
        <dbReference type="ARBA" id="ARBA00022679"/>
    </source>
</evidence>
<dbReference type="InterPro" id="IPR000796">
    <property type="entry name" value="Asp_trans"/>
</dbReference>
<sequence length="423" mass="45718">MRSSIRKLSYFRKVTPAAPDAILGLTSAYAADNSAKSHKMNLGVGAYRDDNGDPWVLPSVAQAEQIVLADKKYNHEYAPILGSTSFVNEVKKLLFAQTPNAEALLNEGRIVTGQGISGTGSLRVLAEFISGSATTDTGGVSINRIAVPAPTWANHKAVLANAGLQVVPYSYYNAETRGLHIEALLNDLATLHEGDAVLLHACCHNPTGVDPTSEDWDKILATIAKSGALPVFDLAYQGFGAGLVEDLDALEKACTLVRSGDLPNLVLAQSFAKNMGLYGERVGSFSLITASETESNAVESQVKKTVRSMYSSPPAYGAKIVQTVLSNEKIHQQWVSDVAVMRDRLRNVRETLYNELQNCGGPKWDHLVQQKGMFCYTGLTKDQVRALRERSVYMTDDGRISVAGINSSNVKRLAQEIAKVSSV</sequence>
<evidence type="ECO:0000256" key="7">
    <source>
        <dbReference type="ARBA" id="ARBA00049185"/>
    </source>
</evidence>
<keyword evidence="5 8" id="KW-0808">Transferase</keyword>
<comment type="cofactor">
    <cofactor evidence="1">
        <name>pyridoxal 5'-phosphate</name>
        <dbReference type="ChEBI" id="CHEBI:597326"/>
    </cofactor>
</comment>
<dbReference type="CDD" id="cd00609">
    <property type="entry name" value="AAT_like"/>
    <property type="match status" value="1"/>
</dbReference>
<comment type="similarity">
    <text evidence="2">Belongs to the class-I pyridoxal-phosphate-dependent aminotransferase family.</text>
</comment>
<dbReference type="GO" id="GO:0006533">
    <property type="term" value="P:L-aspartate catabolic process"/>
    <property type="evidence" value="ECO:0007669"/>
    <property type="project" value="TreeGrafter"/>
</dbReference>
<dbReference type="STRING" id="52247.A0A4T0X2E2"/>
<evidence type="ECO:0000256" key="8">
    <source>
        <dbReference type="RuleBase" id="RU000480"/>
    </source>
</evidence>
<reference evidence="10 11" key="1">
    <citation type="journal article" date="2019" name="Front. Genet.">
        <title>Whole-Genome Sequencing of the Opportunistic Yeast Pathogen Candida inconspicua Uncovers Its Hybrid Origin.</title>
        <authorList>
            <person name="Mixao V."/>
            <person name="Hansen A.P."/>
            <person name="Saus E."/>
            <person name="Boekhout T."/>
            <person name="Lass-Florl C."/>
            <person name="Gabaldon T."/>
        </authorList>
    </citation>
    <scope>NUCLEOTIDE SEQUENCE [LARGE SCALE GENOMIC DNA]</scope>
    <source>
        <strain evidence="10 11">CBS 180</strain>
    </source>
</reference>
<evidence type="ECO:0000313" key="10">
    <source>
        <dbReference type="EMBL" id="TID29144.1"/>
    </source>
</evidence>
<comment type="catalytic activity">
    <reaction evidence="7 8">
        <text>L-aspartate + 2-oxoglutarate = oxaloacetate + L-glutamate</text>
        <dbReference type="Rhea" id="RHEA:21824"/>
        <dbReference type="ChEBI" id="CHEBI:16452"/>
        <dbReference type="ChEBI" id="CHEBI:16810"/>
        <dbReference type="ChEBI" id="CHEBI:29985"/>
        <dbReference type="ChEBI" id="CHEBI:29991"/>
        <dbReference type="EC" id="2.6.1.1"/>
    </reaction>
</comment>
<feature type="domain" description="Aminotransferase class I/classII large" evidence="9">
    <location>
        <begin position="38"/>
        <end position="417"/>
    </location>
</feature>
<dbReference type="PANTHER" id="PTHR11879">
    <property type="entry name" value="ASPARTATE AMINOTRANSFERASE"/>
    <property type="match status" value="1"/>
</dbReference>
<evidence type="ECO:0000259" key="9">
    <source>
        <dbReference type="Pfam" id="PF00155"/>
    </source>
</evidence>
<accession>A0A4T0X2E2</accession>
<evidence type="ECO:0000256" key="1">
    <source>
        <dbReference type="ARBA" id="ARBA00001933"/>
    </source>
</evidence>
<dbReference type="SUPFAM" id="SSF53383">
    <property type="entry name" value="PLP-dependent transferases"/>
    <property type="match status" value="1"/>
</dbReference>
<evidence type="ECO:0000313" key="11">
    <source>
        <dbReference type="Proteomes" id="UP000307173"/>
    </source>
</evidence>
<dbReference type="Gene3D" id="3.90.1150.10">
    <property type="entry name" value="Aspartate Aminotransferase, domain 1"/>
    <property type="match status" value="1"/>
</dbReference>
<dbReference type="Gene3D" id="3.40.640.10">
    <property type="entry name" value="Type I PLP-dependent aspartate aminotransferase-like (Major domain)"/>
    <property type="match status" value="1"/>
</dbReference>
<dbReference type="PRINTS" id="PR00799">
    <property type="entry name" value="TRANSAMINASE"/>
</dbReference>
<comment type="caution">
    <text evidence="10">The sequence shown here is derived from an EMBL/GenBank/DDBJ whole genome shotgun (WGS) entry which is preliminary data.</text>
</comment>
<keyword evidence="11" id="KW-1185">Reference proteome</keyword>
<dbReference type="OrthoDB" id="6752799at2759"/>
<name>A0A4T0X2E2_9ASCO</name>
<evidence type="ECO:0000256" key="3">
    <source>
        <dbReference type="ARBA" id="ARBA00011738"/>
    </source>
</evidence>
<organism evidence="10 11">
    <name type="scientific">Pichia inconspicua</name>
    <dbReference type="NCBI Taxonomy" id="52247"/>
    <lineage>
        <taxon>Eukaryota</taxon>
        <taxon>Fungi</taxon>
        <taxon>Dikarya</taxon>
        <taxon>Ascomycota</taxon>
        <taxon>Saccharomycotina</taxon>
        <taxon>Pichiomycetes</taxon>
        <taxon>Pichiales</taxon>
        <taxon>Pichiaceae</taxon>
        <taxon>Pichia</taxon>
    </lineage>
</organism>
<keyword evidence="6" id="KW-0663">Pyridoxal phosphate</keyword>
<comment type="miscellaneous">
    <text evidence="8">In eukaryotes there are cytoplasmic, mitochondrial and chloroplastic isozymes.</text>
</comment>
<evidence type="ECO:0000256" key="4">
    <source>
        <dbReference type="ARBA" id="ARBA00022576"/>
    </source>
</evidence>
<dbReference type="AlphaFoldDB" id="A0A4T0X2E2"/>
<dbReference type="InterPro" id="IPR004838">
    <property type="entry name" value="NHTrfase_class1_PyrdxlP-BS"/>
</dbReference>
<protein>
    <recommendedName>
        <fullName evidence="8">Aspartate aminotransferase</fullName>
        <ecNumber evidence="8">2.6.1.1</ecNumber>
    </recommendedName>
</protein>
<keyword evidence="4 8" id="KW-0032">Aminotransferase</keyword>
<dbReference type="PANTHER" id="PTHR11879:SF22">
    <property type="entry name" value="ASPARTATE AMINOTRANSFERASE, MITOCHONDRIAL"/>
    <property type="match status" value="1"/>
</dbReference>